<evidence type="ECO:0000256" key="6">
    <source>
        <dbReference type="ARBA" id="ARBA00023136"/>
    </source>
</evidence>
<dbReference type="Pfam" id="PF00528">
    <property type="entry name" value="BPD_transp_1"/>
    <property type="match status" value="1"/>
</dbReference>
<dbReference type="PROSITE" id="PS50928">
    <property type="entry name" value="ABC_TM1"/>
    <property type="match status" value="1"/>
</dbReference>
<dbReference type="SUPFAM" id="SSF161098">
    <property type="entry name" value="MetI-like"/>
    <property type="match status" value="1"/>
</dbReference>
<dbReference type="CDD" id="cd06261">
    <property type="entry name" value="TM_PBP2"/>
    <property type="match status" value="1"/>
</dbReference>
<evidence type="ECO:0000259" key="8">
    <source>
        <dbReference type="PROSITE" id="PS50928"/>
    </source>
</evidence>
<dbReference type="InterPro" id="IPR025966">
    <property type="entry name" value="OppC_N"/>
</dbReference>
<feature type="domain" description="ABC transmembrane type-1" evidence="8">
    <location>
        <begin position="108"/>
        <end position="299"/>
    </location>
</feature>
<dbReference type="InterPro" id="IPR035906">
    <property type="entry name" value="MetI-like_sf"/>
</dbReference>
<keyword evidence="4 7" id="KW-0812">Transmembrane</keyword>
<feature type="transmembrane region" description="Helical" evidence="7">
    <location>
        <begin position="48"/>
        <end position="70"/>
    </location>
</feature>
<dbReference type="PANTHER" id="PTHR43386">
    <property type="entry name" value="OLIGOPEPTIDE TRANSPORT SYSTEM PERMEASE PROTEIN APPC"/>
    <property type="match status" value="1"/>
</dbReference>
<feature type="transmembrane region" description="Helical" evidence="7">
    <location>
        <begin position="156"/>
        <end position="183"/>
    </location>
</feature>
<dbReference type="EMBL" id="JACCEL010000002">
    <property type="protein sequence ID" value="MBG9977405.1"/>
    <property type="molecule type" value="Genomic_DNA"/>
</dbReference>
<organism evidence="9 10">
    <name type="scientific">Ruoffia tabacinasalis</name>
    <dbReference type="NCBI Taxonomy" id="87458"/>
    <lineage>
        <taxon>Bacteria</taxon>
        <taxon>Bacillati</taxon>
        <taxon>Bacillota</taxon>
        <taxon>Bacilli</taxon>
        <taxon>Lactobacillales</taxon>
        <taxon>Aerococcaceae</taxon>
        <taxon>Ruoffia</taxon>
    </lineage>
</organism>
<name>A0ABS0LGK8_9LACT</name>
<dbReference type="PANTHER" id="PTHR43386:SF1">
    <property type="entry name" value="D,D-DIPEPTIDE TRANSPORT SYSTEM PERMEASE PROTEIN DDPC-RELATED"/>
    <property type="match status" value="1"/>
</dbReference>
<keyword evidence="2 7" id="KW-0813">Transport</keyword>
<evidence type="ECO:0000313" key="10">
    <source>
        <dbReference type="Proteomes" id="UP000823401"/>
    </source>
</evidence>
<protein>
    <submittedName>
        <fullName evidence="9">ABC transporter permease</fullName>
    </submittedName>
</protein>
<evidence type="ECO:0000256" key="3">
    <source>
        <dbReference type="ARBA" id="ARBA00022475"/>
    </source>
</evidence>
<dbReference type="InterPro" id="IPR000515">
    <property type="entry name" value="MetI-like"/>
</dbReference>
<evidence type="ECO:0000313" key="9">
    <source>
        <dbReference type="EMBL" id="MBG9977405.1"/>
    </source>
</evidence>
<feature type="transmembrane region" description="Helical" evidence="7">
    <location>
        <begin position="110"/>
        <end position="136"/>
    </location>
</feature>
<keyword evidence="5 7" id="KW-1133">Transmembrane helix</keyword>
<keyword evidence="6 7" id="KW-0472">Membrane</keyword>
<dbReference type="InterPro" id="IPR050366">
    <property type="entry name" value="BP-dependent_transpt_permease"/>
</dbReference>
<sequence>MTEQDLFQAVNAGELNWMERAYETDQAEQISEEGYWSVLWKRFKRNKLAVLGLIIFLIILLVAVFAQVLAPYDPNMTVGPFQAPPSSAHWLGTDEIGRDMMSRIIYGDQISLFVGVASVLIYTVIGTTLGLISGFLGGVWDSIIMRFTEVIMSFPYFMVILVIVSVVGPSVWTVTLAIGFLAWPSLCRLVRGEVMKIRQADYIQAAVASGYNTPSILFQHIFPNVLSPILVNMTFGISTSIITEASLSFLGVGVVPPTASWGNILANAQSLTVLSSQPWRWVPAGIMVFLAVLSINFVGEGLRSAIEGEVS</sequence>
<dbReference type="Proteomes" id="UP000823401">
    <property type="component" value="Unassembled WGS sequence"/>
</dbReference>
<comment type="subcellular location">
    <subcellularLocation>
        <location evidence="1 7">Cell membrane</location>
        <topology evidence="1 7">Multi-pass membrane protein</topology>
    </subcellularLocation>
</comment>
<feature type="transmembrane region" description="Helical" evidence="7">
    <location>
        <begin position="281"/>
        <end position="299"/>
    </location>
</feature>
<dbReference type="Gene3D" id="1.10.3720.10">
    <property type="entry name" value="MetI-like"/>
    <property type="match status" value="1"/>
</dbReference>
<keyword evidence="10" id="KW-1185">Reference proteome</keyword>
<gene>
    <name evidence="9" type="ORF">HYQ42_01290</name>
</gene>
<comment type="caution">
    <text evidence="9">The sequence shown here is derived from an EMBL/GenBank/DDBJ whole genome shotgun (WGS) entry which is preliminary data.</text>
</comment>
<dbReference type="Pfam" id="PF12911">
    <property type="entry name" value="OppC_N"/>
    <property type="match status" value="1"/>
</dbReference>
<dbReference type="RefSeq" id="WP_197103448.1">
    <property type="nucleotide sequence ID" value="NZ_JACCEL010000002.1"/>
</dbReference>
<evidence type="ECO:0000256" key="4">
    <source>
        <dbReference type="ARBA" id="ARBA00022692"/>
    </source>
</evidence>
<reference evidence="9 10" key="1">
    <citation type="submission" date="2020-07" db="EMBL/GenBank/DDBJ databases">
        <title>Facklamia lactis sp. nov., isolated from raw milk.</title>
        <authorList>
            <person name="Doll E.V."/>
            <person name="Huptas C."/>
            <person name="Staib L."/>
            <person name="Wenning M."/>
            <person name="Scherer S."/>
        </authorList>
    </citation>
    <scope>NUCLEOTIDE SEQUENCE [LARGE SCALE GENOMIC DNA]</scope>
    <source>
        <strain evidence="9 10">DSM 104272</strain>
    </source>
</reference>
<evidence type="ECO:0000256" key="7">
    <source>
        <dbReference type="RuleBase" id="RU363032"/>
    </source>
</evidence>
<comment type="similarity">
    <text evidence="7">Belongs to the binding-protein-dependent transport system permease family.</text>
</comment>
<evidence type="ECO:0000256" key="5">
    <source>
        <dbReference type="ARBA" id="ARBA00022989"/>
    </source>
</evidence>
<keyword evidence="3" id="KW-1003">Cell membrane</keyword>
<proteinExistence type="inferred from homology"/>
<evidence type="ECO:0000256" key="2">
    <source>
        <dbReference type="ARBA" id="ARBA00022448"/>
    </source>
</evidence>
<accession>A0ABS0LGK8</accession>
<evidence type="ECO:0000256" key="1">
    <source>
        <dbReference type="ARBA" id="ARBA00004651"/>
    </source>
</evidence>